<organism evidence="2 3">
    <name type="scientific">Hymenobacter humi</name>
    <dbReference type="NCBI Taxonomy" id="1411620"/>
    <lineage>
        <taxon>Bacteria</taxon>
        <taxon>Pseudomonadati</taxon>
        <taxon>Bacteroidota</taxon>
        <taxon>Cytophagia</taxon>
        <taxon>Cytophagales</taxon>
        <taxon>Hymenobacteraceae</taxon>
        <taxon>Hymenobacter</taxon>
    </lineage>
</organism>
<keyword evidence="3" id="KW-1185">Reference proteome</keyword>
<keyword evidence="1" id="KW-1133">Transmembrane helix</keyword>
<comment type="caution">
    <text evidence="2">The sequence shown here is derived from an EMBL/GenBank/DDBJ whole genome shotgun (WGS) entry which is preliminary data.</text>
</comment>
<keyword evidence="1" id="KW-0812">Transmembrane</keyword>
<proteinExistence type="predicted"/>
<evidence type="ECO:0008006" key="4">
    <source>
        <dbReference type="Google" id="ProtNLM"/>
    </source>
</evidence>
<dbReference type="RefSeq" id="WP_380206607.1">
    <property type="nucleotide sequence ID" value="NZ_JBHTEK010000004.1"/>
</dbReference>
<name>A0ABW2UBI5_9BACT</name>
<sequence length="56" mass="5973">MMVNLAKIGLTVTLFFIGAGLSAKVVRSVGIKPYVLGILLWVVISTGSLYVILHTV</sequence>
<gene>
    <name evidence="2" type="ORF">ACFQT0_28260</name>
</gene>
<reference evidence="3" key="1">
    <citation type="journal article" date="2019" name="Int. J. Syst. Evol. Microbiol.">
        <title>The Global Catalogue of Microorganisms (GCM) 10K type strain sequencing project: providing services to taxonomists for standard genome sequencing and annotation.</title>
        <authorList>
            <consortium name="The Broad Institute Genomics Platform"/>
            <consortium name="The Broad Institute Genome Sequencing Center for Infectious Disease"/>
            <person name="Wu L."/>
            <person name="Ma J."/>
        </authorList>
    </citation>
    <scope>NUCLEOTIDE SEQUENCE [LARGE SCALE GENOMIC DNA]</scope>
    <source>
        <strain evidence="3">JCM 19635</strain>
    </source>
</reference>
<evidence type="ECO:0000256" key="1">
    <source>
        <dbReference type="SAM" id="Phobius"/>
    </source>
</evidence>
<dbReference type="Proteomes" id="UP001596513">
    <property type="component" value="Unassembled WGS sequence"/>
</dbReference>
<feature type="transmembrane region" description="Helical" evidence="1">
    <location>
        <begin position="33"/>
        <end position="53"/>
    </location>
</feature>
<keyword evidence="1" id="KW-0472">Membrane</keyword>
<evidence type="ECO:0000313" key="3">
    <source>
        <dbReference type="Proteomes" id="UP001596513"/>
    </source>
</evidence>
<evidence type="ECO:0000313" key="2">
    <source>
        <dbReference type="EMBL" id="MFC7670847.1"/>
    </source>
</evidence>
<accession>A0ABW2UBI5</accession>
<protein>
    <recommendedName>
        <fullName evidence="4">Sulfate exporter family transporter</fullName>
    </recommendedName>
</protein>
<dbReference type="EMBL" id="JBHTEK010000004">
    <property type="protein sequence ID" value="MFC7670847.1"/>
    <property type="molecule type" value="Genomic_DNA"/>
</dbReference>